<evidence type="ECO:0000256" key="8">
    <source>
        <dbReference type="RuleBase" id="RU003905"/>
    </source>
</evidence>
<comment type="subunit">
    <text evidence="7 9">Part of the 50S ribosomal subunit. Forms a cluster with proteins L14 and L19.</text>
</comment>
<evidence type="ECO:0000313" key="10">
    <source>
        <dbReference type="EMBL" id="AKQ03848.1"/>
    </source>
</evidence>
<dbReference type="NCBIfam" id="TIGR03625">
    <property type="entry name" value="L3_bact"/>
    <property type="match status" value="1"/>
</dbReference>
<dbReference type="Gene3D" id="3.30.160.810">
    <property type="match status" value="1"/>
</dbReference>
<dbReference type="InterPro" id="IPR000597">
    <property type="entry name" value="Ribosomal_uL3"/>
</dbReference>
<sequence>MGQVRGILGTKLGMTQIFDDTRAIPVTVIKAGPCFVAQIKTEERDGYAAVQLAFGQIRAKSVTKPEKGHFDKFGTEPTRHIVELRTDDAASYAPGQEIRADVFAAGERADVVGVSKGKGFAGVMKRHGFAGLSASHGTQRKHRSPGAVGACATPSRVFKGMRMAGQMGNERVTVLNLEVVQADPERNLLLIRGAIPGPDGSLVMVRSAVKAPAGRGA</sequence>
<name>A0A0H4T7L2_9ACTN</name>
<comment type="similarity">
    <text evidence="1 7 8">Belongs to the universal ribosomal protein uL3 family.</text>
</comment>
<protein>
    <recommendedName>
        <fullName evidence="6 7">Large ribosomal subunit protein uL3</fullName>
    </recommendedName>
</protein>
<dbReference type="GO" id="GO:0022625">
    <property type="term" value="C:cytosolic large ribosomal subunit"/>
    <property type="evidence" value="ECO:0007669"/>
    <property type="project" value="TreeGrafter"/>
</dbReference>
<evidence type="ECO:0000256" key="5">
    <source>
        <dbReference type="ARBA" id="ARBA00023274"/>
    </source>
</evidence>
<dbReference type="PANTHER" id="PTHR11229">
    <property type="entry name" value="50S RIBOSOMAL PROTEIN L3"/>
    <property type="match status" value="1"/>
</dbReference>
<dbReference type="InterPro" id="IPR019926">
    <property type="entry name" value="Ribosomal_uL3_CS"/>
</dbReference>
<dbReference type="InterPro" id="IPR019927">
    <property type="entry name" value="Ribosomal_uL3_bac/org-type"/>
</dbReference>
<dbReference type="EMBL" id="KT007023">
    <property type="protein sequence ID" value="AKQ03848.1"/>
    <property type="molecule type" value="Genomic_DNA"/>
</dbReference>
<gene>
    <name evidence="7" type="primary">rplC</name>
</gene>
<keyword evidence="2 7" id="KW-0699">rRNA-binding</keyword>
<evidence type="ECO:0000256" key="9">
    <source>
        <dbReference type="RuleBase" id="RU003906"/>
    </source>
</evidence>
<dbReference type="Pfam" id="PF00297">
    <property type="entry name" value="Ribosomal_L3"/>
    <property type="match status" value="1"/>
</dbReference>
<dbReference type="FunFam" id="3.30.160.810:FF:000001">
    <property type="entry name" value="50S ribosomal protein L3"/>
    <property type="match status" value="1"/>
</dbReference>
<dbReference type="GO" id="GO:0019843">
    <property type="term" value="F:rRNA binding"/>
    <property type="evidence" value="ECO:0007669"/>
    <property type="project" value="UniProtKB-UniRule"/>
</dbReference>
<dbReference type="FunFam" id="2.40.30.10:FF:000004">
    <property type="entry name" value="50S ribosomal protein L3"/>
    <property type="match status" value="1"/>
</dbReference>
<dbReference type="GO" id="GO:0003735">
    <property type="term" value="F:structural constituent of ribosome"/>
    <property type="evidence" value="ECO:0007669"/>
    <property type="project" value="UniProtKB-UniRule"/>
</dbReference>
<dbReference type="HAMAP" id="MF_01325_B">
    <property type="entry name" value="Ribosomal_uL3_B"/>
    <property type="match status" value="1"/>
</dbReference>
<dbReference type="AlphaFoldDB" id="A0A0H4T7L2"/>
<dbReference type="PROSITE" id="PS00474">
    <property type="entry name" value="RIBOSOMAL_L3"/>
    <property type="match status" value="1"/>
</dbReference>
<evidence type="ECO:0000256" key="3">
    <source>
        <dbReference type="ARBA" id="ARBA00022884"/>
    </source>
</evidence>
<dbReference type="PANTHER" id="PTHR11229:SF16">
    <property type="entry name" value="LARGE RIBOSOMAL SUBUNIT PROTEIN UL3C"/>
    <property type="match status" value="1"/>
</dbReference>
<keyword evidence="3 7" id="KW-0694">RNA-binding</keyword>
<evidence type="ECO:0000256" key="4">
    <source>
        <dbReference type="ARBA" id="ARBA00022980"/>
    </source>
</evidence>
<dbReference type="SUPFAM" id="SSF50447">
    <property type="entry name" value="Translation proteins"/>
    <property type="match status" value="1"/>
</dbReference>
<organism evidence="10">
    <name type="scientific">uncultured actinobacterium Rifle_16ft_4_minimus_38826</name>
    <dbReference type="NCBI Taxonomy" id="1665148"/>
    <lineage>
        <taxon>Bacteria</taxon>
        <taxon>Bacillati</taxon>
        <taxon>Actinomycetota</taxon>
        <taxon>Actinomycetes</taxon>
        <taxon>marine Actinobacteria clade</taxon>
        <taxon>environmental samples</taxon>
    </lineage>
</organism>
<keyword evidence="5 7" id="KW-0687">Ribonucleoprotein</keyword>
<proteinExistence type="inferred from homology"/>
<dbReference type="Gene3D" id="2.40.30.10">
    <property type="entry name" value="Translation factors"/>
    <property type="match status" value="1"/>
</dbReference>
<evidence type="ECO:0000256" key="6">
    <source>
        <dbReference type="ARBA" id="ARBA00035243"/>
    </source>
</evidence>
<evidence type="ECO:0000256" key="2">
    <source>
        <dbReference type="ARBA" id="ARBA00022730"/>
    </source>
</evidence>
<dbReference type="InterPro" id="IPR009000">
    <property type="entry name" value="Transl_B-barrel_sf"/>
</dbReference>
<evidence type="ECO:0000256" key="1">
    <source>
        <dbReference type="ARBA" id="ARBA00006540"/>
    </source>
</evidence>
<comment type="function">
    <text evidence="7 9">One of the primary rRNA binding proteins, it binds directly near the 3'-end of the 23S rRNA, where it nucleates assembly of the 50S subunit.</text>
</comment>
<evidence type="ECO:0000256" key="7">
    <source>
        <dbReference type="HAMAP-Rule" id="MF_01325"/>
    </source>
</evidence>
<reference evidence="10" key="1">
    <citation type="journal article" date="2015" name="ISME J.">
        <title>Aquifer environment selects for microbial species cohorts in sediment and groundwater.</title>
        <authorList>
            <person name="Hug L.A."/>
            <person name="Thomas B.C."/>
            <person name="Brown C.T."/>
            <person name="Frischkorn K.R."/>
            <person name="Williams K.H."/>
            <person name="Tringe S.G."/>
            <person name="Banfield J.F."/>
        </authorList>
    </citation>
    <scope>NUCLEOTIDE SEQUENCE</scope>
</reference>
<keyword evidence="4 7" id="KW-0689">Ribosomal protein</keyword>
<accession>A0A0H4T7L2</accession>
<dbReference type="GO" id="GO:0006412">
    <property type="term" value="P:translation"/>
    <property type="evidence" value="ECO:0007669"/>
    <property type="project" value="UniProtKB-UniRule"/>
</dbReference>